<dbReference type="EMBL" id="CAJNNW010013957">
    <property type="protein sequence ID" value="CAE8656020.1"/>
    <property type="molecule type" value="Genomic_DNA"/>
</dbReference>
<evidence type="ECO:0000313" key="3">
    <source>
        <dbReference type="EMBL" id="CAE8656020.1"/>
    </source>
</evidence>
<dbReference type="SMART" id="SM00225">
    <property type="entry name" value="BTB"/>
    <property type="match status" value="1"/>
</dbReference>
<feature type="domain" description="BTB" evidence="2">
    <location>
        <begin position="27"/>
        <end position="92"/>
    </location>
</feature>
<dbReference type="PANTHER" id="PTHR24413">
    <property type="entry name" value="SPECKLE-TYPE POZ PROTEIN"/>
    <property type="match status" value="1"/>
</dbReference>
<dbReference type="Proteomes" id="UP000626109">
    <property type="component" value="Unassembled WGS sequence"/>
</dbReference>
<organism evidence="3 4">
    <name type="scientific">Polarella glacialis</name>
    <name type="common">Dinoflagellate</name>
    <dbReference type="NCBI Taxonomy" id="89957"/>
    <lineage>
        <taxon>Eukaryota</taxon>
        <taxon>Sar</taxon>
        <taxon>Alveolata</taxon>
        <taxon>Dinophyceae</taxon>
        <taxon>Suessiales</taxon>
        <taxon>Suessiaceae</taxon>
        <taxon>Polarella</taxon>
    </lineage>
</organism>
<feature type="region of interest" description="Disordered" evidence="1">
    <location>
        <begin position="489"/>
        <end position="528"/>
    </location>
</feature>
<protein>
    <recommendedName>
        <fullName evidence="2">BTB domain-containing protein</fullName>
    </recommendedName>
</protein>
<proteinExistence type="predicted"/>
<evidence type="ECO:0000313" key="4">
    <source>
        <dbReference type="Proteomes" id="UP000626109"/>
    </source>
</evidence>
<sequence>MAAAATESHLKHLSVGLHALLQEEVLTDVQFSVSGRKFCAHRVVLCAASSYFHNMLSSPFSESCMSASIEIVDVSPAVFEALLSFLYRGCIDGLSPSTASDILLAVDKFCMEGLVAYCIAHILDGNLTSKDCCGLLRMASEHGDFGRSPVWRPLHQGCMDYIRDHLAEVLNEGGGQAFLSLDKAGFCAVFTEFMLSPAACRGYSLLSMWSLVKQWCEQNMGAGDLGSIYKSCPWSELEFLTGIEISMKLESVSSEWGIGAMRKSKEFDAGGFAVKVLVHRTNRSYYACNVVARRKIMRPFAFRDWGCHLACQFEIDHPQVEKRLISPIFTRCCSFRSLGGGGGSHRCFHTFPIDECPEAGYVNEGCATVKVTIKLDPLVGLCCAAAVLDFTAHAQNVLQVFDQEVLLDILQNDNLAMGHKDDLLDALVKCGGNVEPDDDAAFTKFEKAVATLRLEHVSFPKTRQCSAFVSGIATEPCIFSCLGQVQNYKGRPPRRRSAQGRSPTSATGRTGGRALRVSERRPAQRRSPGEVPLFLFGASFLNKRNMRRPCSLTGRAEARRGKKARGRH</sequence>
<dbReference type="PROSITE" id="PS50097">
    <property type="entry name" value="BTB"/>
    <property type="match status" value="1"/>
</dbReference>
<dbReference type="Pfam" id="PF00651">
    <property type="entry name" value="BTB"/>
    <property type="match status" value="1"/>
</dbReference>
<name>A0A813IU41_POLGL</name>
<evidence type="ECO:0000256" key="1">
    <source>
        <dbReference type="SAM" id="MobiDB-lite"/>
    </source>
</evidence>
<evidence type="ECO:0000259" key="2">
    <source>
        <dbReference type="PROSITE" id="PS50097"/>
    </source>
</evidence>
<gene>
    <name evidence="3" type="ORF">PGLA2088_LOCUS11946</name>
</gene>
<dbReference type="SUPFAM" id="SSF54695">
    <property type="entry name" value="POZ domain"/>
    <property type="match status" value="1"/>
</dbReference>
<dbReference type="InterPro" id="IPR011333">
    <property type="entry name" value="SKP1/BTB/POZ_sf"/>
</dbReference>
<dbReference type="InterPro" id="IPR000210">
    <property type="entry name" value="BTB/POZ_dom"/>
</dbReference>
<reference evidence="3" key="1">
    <citation type="submission" date="2021-02" db="EMBL/GenBank/DDBJ databases">
        <authorList>
            <person name="Dougan E. K."/>
            <person name="Rhodes N."/>
            <person name="Thang M."/>
            <person name="Chan C."/>
        </authorList>
    </citation>
    <scope>NUCLEOTIDE SEQUENCE</scope>
</reference>
<dbReference type="AlphaFoldDB" id="A0A813IU41"/>
<accession>A0A813IU41</accession>
<dbReference type="Gene3D" id="3.30.710.10">
    <property type="entry name" value="Potassium Channel Kv1.1, Chain A"/>
    <property type="match status" value="1"/>
</dbReference>
<feature type="compositionally biased region" description="Polar residues" evidence="1">
    <location>
        <begin position="499"/>
        <end position="508"/>
    </location>
</feature>
<dbReference type="CDD" id="cd18186">
    <property type="entry name" value="BTB_POZ_ZBTB_KLHL-like"/>
    <property type="match status" value="1"/>
</dbReference>
<comment type="caution">
    <text evidence="3">The sequence shown here is derived from an EMBL/GenBank/DDBJ whole genome shotgun (WGS) entry which is preliminary data.</text>
</comment>